<feature type="domain" description="FHA" evidence="1">
    <location>
        <begin position="176"/>
        <end position="225"/>
    </location>
</feature>
<dbReference type="SMART" id="SM00240">
    <property type="entry name" value="FHA"/>
    <property type="match status" value="1"/>
</dbReference>
<reference evidence="2 3" key="1">
    <citation type="submission" date="2020-07" db="EMBL/GenBank/DDBJ databases">
        <title>Complete genome and description of Selenomonas timonensis sp. nov., a new bacterium isolated from a gingivitis subject.</title>
        <authorList>
            <person name="Antezack A."/>
        </authorList>
    </citation>
    <scope>NUCLEOTIDE SEQUENCE [LARGE SCALE GENOMIC DNA]</scope>
    <source>
        <strain evidence="2 3">Marseille-Q3039</strain>
    </source>
</reference>
<dbReference type="InterPro" id="IPR042287">
    <property type="entry name" value="FhaA_N_sf"/>
</dbReference>
<name>A0A7G7VJF5_9FIRM</name>
<dbReference type="PANTHER" id="PTHR23308">
    <property type="entry name" value="NUCLEAR INHIBITOR OF PROTEIN PHOSPHATASE-1"/>
    <property type="match status" value="1"/>
</dbReference>
<dbReference type="Gene3D" id="3.30.2320.60">
    <property type="entry name" value="FhaA, phosphopeptide-binding domain (DUF3662)"/>
    <property type="match status" value="1"/>
</dbReference>
<dbReference type="CDD" id="cd00060">
    <property type="entry name" value="FHA"/>
    <property type="match status" value="1"/>
</dbReference>
<accession>A0A7G7VJF5</accession>
<dbReference type="EMBL" id="CP060204">
    <property type="protein sequence ID" value="QNH54248.1"/>
    <property type="molecule type" value="Genomic_DNA"/>
</dbReference>
<dbReference type="InterPro" id="IPR008984">
    <property type="entry name" value="SMAD_FHA_dom_sf"/>
</dbReference>
<evidence type="ECO:0000313" key="2">
    <source>
        <dbReference type="EMBL" id="QNH54248.1"/>
    </source>
</evidence>
<dbReference type="Pfam" id="PF12401">
    <property type="entry name" value="FhaA_N"/>
    <property type="match status" value="1"/>
</dbReference>
<dbReference type="RefSeq" id="WP_009441783.1">
    <property type="nucleotide sequence ID" value="NZ_CP060204.1"/>
</dbReference>
<dbReference type="Gene3D" id="2.60.200.20">
    <property type="match status" value="1"/>
</dbReference>
<dbReference type="Proteomes" id="UP000515480">
    <property type="component" value="Chromosome"/>
</dbReference>
<dbReference type="SUPFAM" id="SSF49879">
    <property type="entry name" value="SMAD/FHA domain"/>
    <property type="match status" value="1"/>
</dbReference>
<protein>
    <submittedName>
        <fullName evidence="2">DUF3662 domain-containing protein</fullName>
    </submittedName>
</protein>
<dbReference type="InterPro" id="IPR000253">
    <property type="entry name" value="FHA_dom"/>
</dbReference>
<dbReference type="PROSITE" id="PS50006">
    <property type="entry name" value="FHA_DOMAIN"/>
    <property type="match status" value="1"/>
</dbReference>
<dbReference type="AlphaFoldDB" id="A0A7G7VJF5"/>
<sequence>MIDRVESFLGEHIEGFFNRKFSSHLEPVELIKGLEKEAKKQGAGGRLANAYVISLGTEDYQRLCSHRVADELAVALKKYIIRADLVMDGKLGICFALDEELRAGSYHLAARVQHDCVPVEEGTVSHDTMAQTIVLERPSIIEARCLNLPPEHEIATLTVLGGADEGISVRLGERKIYMGRMARNEFILTDSNVSRVHAWIAYEQHRHVLYDAESRNGTFVNGTRITAQRLRDGDEIRLGTTALRYGVL</sequence>
<organism evidence="2 3">
    <name type="scientific">Selenomonas timonae</name>
    <dbReference type="NCBI Taxonomy" id="2754044"/>
    <lineage>
        <taxon>Bacteria</taxon>
        <taxon>Bacillati</taxon>
        <taxon>Bacillota</taxon>
        <taxon>Negativicutes</taxon>
        <taxon>Selenomonadales</taxon>
        <taxon>Selenomonadaceae</taxon>
        <taxon>Selenomonas</taxon>
    </lineage>
</organism>
<dbReference type="Pfam" id="PF00498">
    <property type="entry name" value="FHA"/>
    <property type="match status" value="1"/>
</dbReference>
<dbReference type="InterPro" id="IPR050923">
    <property type="entry name" value="Cell_Proc_Reg/RNA_Proc"/>
</dbReference>
<dbReference type="KEGG" id="stim:H1B31_10450"/>
<dbReference type="InterPro" id="IPR022128">
    <property type="entry name" value="FhaA_N"/>
</dbReference>
<evidence type="ECO:0000259" key="1">
    <source>
        <dbReference type="PROSITE" id="PS50006"/>
    </source>
</evidence>
<keyword evidence="3" id="KW-1185">Reference proteome</keyword>
<proteinExistence type="predicted"/>
<evidence type="ECO:0000313" key="3">
    <source>
        <dbReference type="Proteomes" id="UP000515480"/>
    </source>
</evidence>
<gene>
    <name evidence="2" type="ORF">H1B31_10450</name>
</gene>